<evidence type="ECO:0000313" key="1">
    <source>
        <dbReference type="EMBL" id="AUR81013.1"/>
    </source>
</evidence>
<organism evidence="1 2">
    <name type="scientific">Vibrio phage Aphrodite1</name>
    <dbReference type="NCBI Taxonomy" id="2070057"/>
    <lineage>
        <taxon>Viruses</taxon>
        <taxon>Duplodnaviria</taxon>
        <taxon>Heunggongvirae</taxon>
        <taxon>Uroviricota</taxon>
        <taxon>Caudoviricetes</taxon>
        <taxon>Chimalliviridae</taxon>
        <taxon>Gorgonvirinae</taxon>
        <taxon>Aphroditevirus</taxon>
        <taxon>Aphroditevirus aphrodite1</taxon>
    </lineage>
</organism>
<accession>A0A2I7QHY7</accession>
<reference evidence="2" key="1">
    <citation type="submission" date="2017-12" db="EMBL/GenBank/DDBJ databases">
        <title>Phage resistance in Vibrio sp. unravels a complex metabolic adaptation strategy.</title>
        <authorList>
            <person name="Skliros D."/>
            <person name="Kalatzis P.G."/>
            <person name="Katharios P."/>
            <person name="Flemetakis E."/>
        </authorList>
    </citation>
    <scope>NUCLEOTIDE SEQUENCE [LARGE SCALE GENOMIC DNA]</scope>
</reference>
<dbReference type="EMBL" id="MG720308">
    <property type="protein sequence ID" value="AUR81013.1"/>
    <property type="molecule type" value="Genomic_DNA"/>
</dbReference>
<name>A0A2I7QHY7_9CAUD</name>
<proteinExistence type="predicted"/>
<evidence type="ECO:0000313" key="2">
    <source>
        <dbReference type="Proteomes" id="UP000240536"/>
    </source>
</evidence>
<protein>
    <submittedName>
        <fullName evidence="1">Uncharacterized protein</fullName>
    </submittedName>
</protein>
<sequence length="240" mass="28194">MIREINSSYKDIRKRVRKWEAGVIEFNEKVKELKVTLDQPIGYQTLMEMAKFAQALPSEIRELKLYATMQASHVNGDAFRQCVKLRSNNGYISLTQLDQGRALIKEYYHLAENMLKYTLDELNRERTQTNSHKAVCLSRDVARFQKYFQEGFYGPIEWAKIEPDADYLSNMYSLENVKDDLFELTRRDSTKGLHLWSLTWDTERLQYAIHSLQALVERVTEFGVARLELTPEQLDKLDPK</sequence>
<gene>
    <name evidence="1" type="ORF">Aphrodite1_0104</name>
</gene>
<keyword evidence="2" id="KW-1185">Reference proteome</keyword>
<dbReference type="Proteomes" id="UP000240536">
    <property type="component" value="Segment"/>
</dbReference>
<dbReference type="OrthoDB" id="13592at10239"/>